<organism evidence="1 2">
    <name type="scientific">Naegleria lovaniensis</name>
    <name type="common">Amoeba</name>
    <dbReference type="NCBI Taxonomy" id="51637"/>
    <lineage>
        <taxon>Eukaryota</taxon>
        <taxon>Discoba</taxon>
        <taxon>Heterolobosea</taxon>
        <taxon>Tetramitia</taxon>
        <taxon>Eutetramitia</taxon>
        <taxon>Vahlkampfiidae</taxon>
        <taxon>Naegleria</taxon>
    </lineage>
</organism>
<accession>A0AA88KXD9</accession>
<reference evidence="1 2" key="1">
    <citation type="journal article" date="2018" name="BMC Genomics">
        <title>The genome of Naegleria lovaniensis, the basis for a comparative approach to unravel pathogenicity factors of the human pathogenic amoeba N. fowleri.</title>
        <authorList>
            <person name="Liechti N."/>
            <person name="Schurch N."/>
            <person name="Bruggmann R."/>
            <person name="Wittwer M."/>
        </authorList>
    </citation>
    <scope>NUCLEOTIDE SEQUENCE [LARGE SCALE GENOMIC DNA]</scope>
    <source>
        <strain evidence="1 2">ATCC 30569</strain>
    </source>
</reference>
<dbReference type="AlphaFoldDB" id="A0AA88KXD9"/>
<gene>
    <name evidence="1" type="ORF">C9374_009782</name>
</gene>
<evidence type="ECO:0000313" key="1">
    <source>
        <dbReference type="EMBL" id="KAG2393205.1"/>
    </source>
</evidence>
<dbReference type="GeneID" id="68102236"/>
<dbReference type="RefSeq" id="XP_044555099.1">
    <property type="nucleotide sequence ID" value="XM_044700007.1"/>
</dbReference>
<name>A0AA88KXD9_NAELO</name>
<dbReference type="EMBL" id="PYSW02000003">
    <property type="protein sequence ID" value="KAG2393205.1"/>
    <property type="molecule type" value="Genomic_DNA"/>
</dbReference>
<sequence>MGHRMENDLRSMKSKRQVSIQSMFISAFARIKEKGLSSNFFTTRMDKQIASWAFVSDLITSCEYFKYFTDFDYYREYIYTGLRVFTKPQIDNSIPCWEYILTLRTLTNKSDIISLQRMVFDWAILRPYKNDPYTVILNFLQSTSDMLANFMDRGEAETVSLQVALNSIFDGITDYLKCKLSVERRTNFMKNLIFHLIQGSFNNSTSCMAISIFKQFKQYFQPSYSDLFQQPLHKYIQVRSNWITSFPVPTINTDNQLLLLEYFLNSLSFSTEFLLKFTLTRKNGAAFAKIGFLYYASPNAKPTCDFIKYSRITDVDDIIRTVLECRKVYEKFGKMKRFEKDFERRVNDLCFSNDIIMKLFKLRIISNSFRDNYIKDMLYSNWNRDTISDFDHTLTTILQQTQTMLSEYNFHEETTCTNNSLEQIKIPCNYLTELHFDYWELKESAEKFPKSILNQKSIEFKRVGHDCLFQSNPVGLLLLSLRVVKKHDADALQKALNHAFFTQFWNSTVTVPYLYDCLYPQPVAIGNETIYCKENSYGDDYYRRVYLKKMTVKQLLQEILEQSHILEKKKKPNTTLY</sequence>
<evidence type="ECO:0000313" key="2">
    <source>
        <dbReference type="Proteomes" id="UP000816034"/>
    </source>
</evidence>
<proteinExistence type="predicted"/>
<comment type="caution">
    <text evidence="1">The sequence shown here is derived from an EMBL/GenBank/DDBJ whole genome shotgun (WGS) entry which is preliminary data.</text>
</comment>
<dbReference type="Proteomes" id="UP000816034">
    <property type="component" value="Unassembled WGS sequence"/>
</dbReference>
<protein>
    <submittedName>
        <fullName evidence="1">Uncharacterized protein</fullName>
    </submittedName>
</protein>
<keyword evidence="2" id="KW-1185">Reference proteome</keyword>